<evidence type="ECO:0000313" key="4">
    <source>
        <dbReference type="EMBL" id="UYO38989.1"/>
    </source>
</evidence>
<keyword evidence="1" id="KW-0547">Nucleotide-binding</keyword>
<dbReference type="Gene3D" id="1.25.40.10">
    <property type="entry name" value="Tetratricopeptide repeat domain"/>
    <property type="match status" value="1"/>
</dbReference>
<dbReference type="GO" id="GO:0009190">
    <property type="term" value="P:cyclic nucleotide biosynthetic process"/>
    <property type="evidence" value="ECO:0007669"/>
    <property type="project" value="InterPro"/>
</dbReference>
<dbReference type="GO" id="GO:0005524">
    <property type="term" value="F:ATP binding"/>
    <property type="evidence" value="ECO:0007669"/>
    <property type="project" value="UniProtKB-KW"/>
</dbReference>
<organism evidence="4 5">
    <name type="scientific">Rhodopseudomonas palustris</name>
    <dbReference type="NCBI Taxonomy" id="1076"/>
    <lineage>
        <taxon>Bacteria</taxon>
        <taxon>Pseudomonadati</taxon>
        <taxon>Pseudomonadota</taxon>
        <taxon>Alphaproteobacteria</taxon>
        <taxon>Hyphomicrobiales</taxon>
        <taxon>Nitrobacteraceae</taxon>
        <taxon>Rhodopseudomonas</taxon>
    </lineage>
</organism>
<dbReference type="AlphaFoldDB" id="A0AAX3DWU7"/>
<dbReference type="InterPro" id="IPR001054">
    <property type="entry name" value="A/G_cyclase"/>
</dbReference>
<dbReference type="SUPFAM" id="SSF52540">
    <property type="entry name" value="P-loop containing nucleoside triphosphate hydrolases"/>
    <property type="match status" value="1"/>
</dbReference>
<evidence type="ECO:0000256" key="1">
    <source>
        <dbReference type="ARBA" id="ARBA00022741"/>
    </source>
</evidence>
<dbReference type="InterPro" id="IPR011990">
    <property type="entry name" value="TPR-like_helical_dom_sf"/>
</dbReference>
<dbReference type="SUPFAM" id="SSF55073">
    <property type="entry name" value="Nucleotide cyclase"/>
    <property type="match status" value="1"/>
</dbReference>
<evidence type="ECO:0000313" key="5">
    <source>
        <dbReference type="Proteomes" id="UP001163166"/>
    </source>
</evidence>
<dbReference type="Pfam" id="PF00211">
    <property type="entry name" value="Guanylate_cyc"/>
    <property type="match status" value="1"/>
</dbReference>
<dbReference type="Pfam" id="PF13191">
    <property type="entry name" value="AAA_16"/>
    <property type="match status" value="1"/>
</dbReference>
<dbReference type="SMART" id="SM00028">
    <property type="entry name" value="TPR"/>
    <property type="match status" value="3"/>
</dbReference>
<dbReference type="Gene3D" id="3.30.70.1230">
    <property type="entry name" value="Nucleotide cyclase"/>
    <property type="match status" value="1"/>
</dbReference>
<keyword evidence="2" id="KW-0067">ATP-binding</keyword>
<accession>A0AAX3DWU7</accession>
<evidence type="ECO:0000259" key="3">
    <source>
        <dbReference type="PROSITE" id="PS50125"/>
    </source>
</evidence>
<dbReference type="InterPro" id="IPR027417">
    <property type="entry name" value="P-loop_NTPase"/>
</dbReference>
<name>A0AAX3DWU7_RHOPL</name>
<sequence length="1105" mass="121242">MRCSACGFSAPTEASFCPRCGAKLSLHCQSCGFRSSLGSHFCGGCGASLIEASETAVTDASSGFAPVRDQRPERRQVTILFVDMIGSTEMSVRLDEEDFKEVIYCYRDICASAVRQFDGCIVRYIGDGILICFGFPFAHEDDPIRATRAGLALLDNLQRFNAEEEMKAIHVRMGMHTGIVIAGDLRSSDSFEAMGILGETPNIASRVQSLAAPDRLIITNQTAQLLGERFDLIDLGVQQVRGLDELLHLFEVAGEQTEAVRERPAASHKMIGRQQELALLQDRFFRAQDGEGQVVQITAEAGAGKTRLVREFKARLDPAAFLPMTCYCSAYSRSSAFYPIIEMIRRVVRPDGEADADELAANLQRAFVGLETITPEATALVAELLELPVSAAIKDIPPTRRRELLLEVLTQWLLRQSEDVPVVLVVEDLHWADASTTTLLRHIVERLSNWRVMAIFTFRPELTAEWLLGPQVTRLGLRRLSKNEARALTAQIAETSTVPEDIIASIVAKTGGIPLFIEELTKAVLAGASSADHDPVRLTALVDSIPSTLRGSLAARLDRLQIAKPLAQVAATLGRTFDSEVLAAVTGESQPALRAQLDELLRQGFIHQHGTQVQAKYSFKHALIQEAAYDSLLKSERRSMHRRIAEVISTQFADVVAATPEVLAEHYAAADLAEAAIAHWEAAGNKAAERSANVEAASHFASALAILRRLPDTAERARRELSLELERGSQLLAIKGNAAPQVEEVFTRAYQLSWRLGEHRLLFRALYGLMMFFIVRGQLEKAHQCGVRLIEQAERAGDDGLQLQAKRPLGLTQFYLGQFSSAKETLKQALQLYDPDRHHHHRFEYGSDPAVLAQCNLAWTEWFVGLPDTAVADSAEAMARAIQLNHPHSLGFALSFEASIRQSRGEPNEALHAAEQAIQIGQSYRFPYWSAWGRILRGWAIGRLVRPAAGVVEIKAGLDDYRATGAELIRPYGLMLLAETLGAEGAVEDALALLNEAIDITEANRTLFCGPELYRLRGSLLLAADPQDDAGGHDLEKAADLAHALGSPMLELRALVSLVSASPHRDSSAPLERLERLRAAMTEGFATADLTEAARVIELAATHRR</sequence>
<dbReference type="SUPFAM" id="SSF48452">
    <property type="entry name" value="TPR-like"/>
    <property type="match status" value="2"/>
</dbReference>
<dbReference type="InterPro" id="IPR041664">
    <property type="entry name" value="AAA_16"/>
</dbReference>
<dbReference type="EMBL" id="CP076676">
    <property type="protein sequence ID" value="UYO38989.1"/>
    <property type="molecule type" value="Genomic_DNA"/>
</dbReference>
<dbReference type="GO" id="GO:0035556">
    <property type="term" value="P:intracellular signal transduction"/>
    <property type="evidence" value="ECO:0007669"/>
    <property type="project" value="InterPro"/>
</dbReference>
<dbReference type="GO" id="GO:0004016">
    <property type="term" value="F:adenylate cyclase activity"/>
    <property type="evidence" value="ECO:0007669"/>
    <property type="project" value="UniProtKB-ARBA"/>
</dbReference>
<dbReference type="InterPro" id="IPR019734">
    <property type="entry name" value="TPR_rpt"/>
</dbReference>
<dbReference type="Proteomes" id="UP001163166">
    <property type="component" value="Chromosome"/>
</dbReference>
<dbReference type="SMART" id="SM00044">
    <property type="entry name" value="CYCc"/>
    <property type="match status" value="1"/>
</dbReference>
<protein>
    <submittedName>
        <fullName evidence="4">AAA family ATPase</fullName>
    </submittedName>
</protein>
<dbReference type="Gene3D" id="3.40.50.300">
    <property type="entry name" value="P-loop containing nucleotide triphosphate hydrolases"/>
    <property type="match status" value="1"/>
</dbReference>
<dbReference type="GO" id="GO:0005737">
    <property type="term" value="C:cytoplasm"/>
    <property type="evidence" value="ECO:0007669"/>
    <property type="project" value="TreeGrafter"/>
</dbReference>
<dbReference type="InterPro" id="IPR029787">
    <property type="entry name" value="Nucleotide_cyclase"/>
</dbReference>
<dbReference type="PANTHER" id="PTHR16305:SF28">
    <property type="entry name" value="GUANYLATE CYCLASE DOMAIN-CONTAINING PROTEIN"/>
    <property type="match status" value="1"/>
</dbReference>
<dbReference type="CDD" id="cd07302">
    <property type="entry name" value="CHD"/>
    <property type="match status" value="1"/>
</dbReference>
<dbReference type="PANTHER" id="PTHR16305">
    <property type="entry name" value="TESTICULAR SOLUBLE ADENYLYL CYCLASE"/>
    <property type="match status" value="1"/>
</dbReference>
<proteinExistence type="predicted"/>
<dbReference type="RefSeq" id="WP_264074437.1">
    <property type="nucleotide sequence ID" value="NZ_CP076676.1"/>
</dbReference>
<feature type="domain" description="Guanylate cyclase" evidence="3">
    <location>
        <begin position="78"/>
        <end position="208"/>
    </location>
</feature>
<dbReference type="PROSITE" id="PS50125">
    <property type="entry name" value="GUANYLATE_CYCLASE_2"/>
    <property type="match status" value="1"/>
</dbReference>
<reference evidence="4" key="1">
    <citation type="journal article" date="2022" name="Biol. Control">
        <title>In silico genomic analysis of Rhodopseudomonas palustris strains revealed potential biocontrol agents and crop yield enhancers.</title>
        <authorList>
            <person name="Surachat K."/>
            <person name="Kantachote D."/>
            <person name="Deachamag P."/>
            <person name="Wonglapsuwan M."/>
        </authorList>
    </citation>
    <scope>NUCLEOTIDE SEQUENCE</scope>
    <source>
        <strain evidence="4">TLS06</strain>
    </source>
</reference>
<dbReference type="Pfam" id="PF12773">
    <property type="entry name" value="DZR"/>
    <property type="match status" value="1"/>
</dbReference>
<evidence type="ECO:0000256" key="2">
    <source>
        <dbReference type="ARBA" id="ARBA00022840"/>
    </source>
</evidence>
<dbReference type="InterPro" id="IPR025874">
    <property type="entry name" value="DZR"/>
</dbReference>
<gene>
    <name evidence="4" type="ORF">KQX62_20045</name>
</gene>